<feature type="domain" description="WD repeat-containing protein 75 second beta-propeller" evidence="8">
    <location>
        <begin position="336"/>
        <end position="657"/>
    </location>
</feature>
<dbReference type="SUPFAM" id="SSF50998">
    <property type="entry name" value="Quinoprotein alcohol dehydrogenase-like"/>
    <property type="match status" value="1"/>
</dbReference>
<evidence type="ECO:0000259" key="8">
    <source>
        <dbReference type="Pfam" id="PF23769"/>
    </source>
</evidence>
<evidence type="ECO:0000256" key="2">
    <source>
        <dbReference type="ARBA" id="ARBA00022517"/>
    </source>
</evidence>
<dbReference type="GO" id="GO:0006364">
    <property type="term" value="P:rRNA processing"/>
    <property type="evidence" value="ECO:0007669"/>
    <property type="project" value="UniProtKB-KW"/>
</dbReference>
<reference evidence="10" key="1">
    <citation type="submission" date="2025-08" db="UniProtKB">
        <authorList>
            <consortium name="RefSeq"/>
        </authorList>
    </citation>
    <scope>IDENTIFICATION</scope>
    <source>
        <tissue evidence="10">Entire body</tissue>
    </source>
</reference>
<keyword evidence="7" id="KW-0539">Nucleus</keyword>
<dbReference type="GO" id="GO:0003723">
    <property type="term" value="F:RNA binding"/>
    <property type="evidence" value="ECO:0007669"/>
    <property type="project" value="InterPro"/>
</dbReference>
<dbReference type="PANTHER" id="PTHR44215:SF1">
    <property type="entry name" value="WD REPEAT-CONTAINING PROTEIN 75"/>
    <property type="match status" value="1"/>
</dbReference>
<dbReference type="InterPro" id="IPR015943">
    <property type="entry name" value="WD40/YVTN_repeat-like_dom_sf"/>
</dbReference>
<proteinExistence type="predicted"/>
<evidence type="ECO:0000256" key="4">
    <source>
        <dbReference type="ARBA" id="ARBA00022574"/>
    </source>
</evidence>
<dbReference type="InterPro" id="IPR036322">
    <property type="entry name" value="WD40_repeat_dom_sf"/>
</dbReference>
<evidence type="ECO:0000313" key="9">
    <source>
        <dbReference type="Proteomes" id="UP000192223"/>
    </source>
</evidence>
<dbReference type="Proteomes" id="UP000192223">
    <property type="component" value="Unplaced"/>
</dbReference>
<dbReference type="GO" id="GO:2000234">
    <property type="term" value="P:positive regulation of rRNA processing"/>
    <property type="evidence" value="ECO:0007669"/>
    <property type="project" value="TreeGrafter"/>
</dbReference>
<dbReference type="InParanoid" id="A0A7F5RNU6"/>
<dbReference type="PANTHER" id="PTHR44215">
    <property type="entry name" value="WD REPEAT-CONTAINING PROTEIN 75"/>
    <property type="match status" value="1"/>
</dbReference>
<dbReference type="Pfam" id="PF23869">
    <property type="entry name" value="Beta-prop_WDR75_1st"/>
    <property type="match status" value="1"/>
</dbReference>
<dbReference type="AlphaFoldDB" id="A0A7F5RNU6"/>
<protein>
    <submittedName>
        <fullName evidence="10">WD repeat-containing protein 75</fullName>
    </submittedName>
</protein>
<dbReference type="GO" id="GO:0032040">
    <property type="term" value="C:small-subunit processome"/>
    <property type="evidence" value="ECO:0007669"/>
    <property type="project" value="InterPro"/>
</dbReference>
<keyword evidence="4" id="KW-0853">WD repeat</keyword>
<accession>A0A7F5RNU6</accession>
<name>A0A7F5RNU6_AGRPL</name>
<evidence type="ECO:0000256" key="5">
    <source>
        <dbReference type="ARBA" id="ARBA00022737"/>
    </source>
</evidence>
<dbReference type="InterPro" id="IPR057644">
    <property type="entry name" value="Beta-prop_WDR75_2nd"/>
</dbReference>
<sequence>MDVRIKFRGGGSVTACAPVFSEGEEFVYIPWKNIVLCYYTKTGKRARELRGLKDNVVGFNIVNYKDKECLFACSITGEMISWSIDDSCATIKSKIPLQNILIRKFLTTSWSKNDEEQRQVHLLSWTKNITQDKSLSLGLFDMSVGKLREVKMTLEDTDHDIATGGSDNPFFAIVQGQTLYFARLKDGKHIYKRRIHGRKFTCVACHPHDESVLTGDNTGRILLWHNLSSTSPTQAVYHWHTLPVKTVTFSRTGSYFFSGADECVLVKWAVENPEQRQYLPRMSFTIERVTVSKDNVLVAVTTRDNVVHILDFRLERVSTIQHLVLGRNFPAGIHYDPRTGALAMNGIVGHLQFYSPNDMSLLYNLDITGQNKLTKERNVEIENTDVVKLAIDRNGKWLATVEKRDSATLKYELRLKFWQFNLKDQQYTLNTCIEYPHENSVEDVCFQPSLDANELRCVTVGGDSKFRVWEIVNADTVYQKGVRWSCFAAGFYKNLPCKCLDFSSDGSVFAVSFDFAVTLWETRTCDFKYSLSCPQLRGERITQVKFGSANRCQLLVSATEDHAVLWNLLTLNAVWIVKVHVSFLLSSCFSSYMAIFTEDSKVIIFDPNDPSPVYVSEELRMCNTKVLTAVFAPKPTIVDLVKKGSWCSNVRLYFIDSYQELYCFDSATEDIYGENTDIIESESKSLFSATIPKLKSGCVGVQEKKEHTIKRFTDLKKMREFLDAPANTMAPIRLSCETILKLLVESRTNKRKDGCQKTL</sequence>
<keyword evidence="2" id="KW-0690">Ribosome biogenesis</keyword>
<dbReference type="OrthoDB" id="4096at2759"/>
<dbReference type="GeneID" id="108737065"/>
<dbReference type="FunCoup" id="A0A7F5RNU6">
    <property type="interactions" value="977"/>
</dbReference>
<dbReference type="InterPro" id="IPR053826">
    <property type="entry name" value="WDR75"/>
</dbReference>
<dbReference type="Gene3D" id="2.130.10.10">
    <property type="entry name" value="YVTN repeat-like/Quinoprotein amine dehydrogenase"/>
    <property type="match status" value="2"/>
</dbReference>
<dbReference type="InterPro" id="IPR001680">
    <property type="entry name" value="WD40_rpt"/>
</dbReference>
<keyword evidence="5" id="KW-0677">Repeat</keyword>
<evidence type="ECO:0000256" key="6">
    <source>
        <dbReference type="ARBA" id="ARBA00023163"/>
    </source>
</evidence>
<keyword evidence="6" id="KW-0804">Transcription</keyword>
<evidence type="ECO:0000256" key="3">
    <source>
        <dbReference type="ARBA" id="ARBA00022552"/>
    </source>
</evidence>
<dbReference type="KEGG" id="apln:108737065"/>
<keyword evidence="9" id="KW-1185">Reference proteome</keyword>
<organism evidence="9 10">
    <name type="scientific">Agrilus planipennis</name>
    <name type="common">Emerald ash borer</name>
    <name type="synonym">Agrilus marcopoli</name>
    <dbReference type="NCBI Taxonomy" id="224129"/>
    <lineage>
        <taxon>Eukaryota</taxon>
        <taxon>Metazoa</taxon>
        <taxon>Ecdysozoa</taxon>
        <taxon>Arthropoda</taxon>
        <taxon>Hexapoda</taxon>
        <taxon>Insecta</taxon>
        <taxon>Pterygota</taxon>
        <taxon>Neoptera</taxon>
        <taxon>Endopterygota</taxon>
        <taxon>Coleoptera</taxon>
        <taxon>Polyphaga</taxon>
        <taxon>Elateriformia</taxon>
        <taxon>Buprestoidea</taxon>
        <taxon>Buprestidae</taxon>
        <taxon>Agrilinae</taxon>
        <taxon>Agrilus</taxon>
    </lineage>
</organism>
<evidence type="ECO:0000256" key="1">
    <source>
        <dbReference type="ARBA" id="ARBA00004604"/>
    </source>
</evidence>
<dbReference type="RefSeq" id="XP_025837697.1">
    <property type="nucleotide sequence ID" value="XM_025981912.1"/>
</dbReference>
<dbReference type="SMART" id="SM00320">
    <property type="entry name" value="WD40"/>
    <property type="match status" value="6"/>
</dbReference>
<dbReference type="GO" id="GO:0045943">
    <property type="term" value="P:positive regulation of transcription by RNA polymerase I"/>
    <property type="evidence" value="ECO:0007669"/>
    <property type="project" value="InterPro"/>
</dbReference>
<comment type="subcellular location">
    <subcellularLocation>
        <location evidence="1">Nucleus</location>
        <location evidence="1">Nucleolus</location>
    </subcellularLocation>
</comment>
<dbReference type="InterPro" id="IPR011047">
    <property type="entry name" value="Quinoprotein_ADH-like_sf"/>
</dbReference>
<evidence type="ECO:0000256" key="7">
    <source>
        <dbReference type="ARBA" id="ARBA00023242"/>
    </source>
</evidence>
<keyword evidence="3" id="KW-0698">rRNA processing</keyword>
<dbReference type="Pfam" id="PF23769">
    <property type="entry name" value="Beta-prop_WDR75_2nd"/>
    <property type="match status" value="1"/>
</dbReference>
<evidence type="ECO:0000313" key="10">
    <source>
        <dbReference type="RefSeq" id="XP_025837697.1"/>
    </source>
</evidence>
<dbReference type="SUPFAM" id="SSF50978">
    <property type="entry name" value="WD40 repeat-like"/>
    <property type="match status" value="2"/>
</dbReference>
<gene>
    <name evidence="10" type="primary">LOC108737065</name>
</gene>